<dbReference type="PANTHER" id="PTHR33738">
    <property type="entry name" value="EMB|CAB82975.1"/>
    <property type="match status" value="1"/>
</dbReference>
<accession>A0AAV3NR96</accession>
<reference evidence="2 3" key="1">
    <citation type="submission" date="2024-01" db="EMBL/GenBank/DDBJ databases">
        <title>The complete chloroplast genome sequence of Lithospermum erythrorhizon: insights into the phylogenetic relationship among Boraginaceae species and the maternal lineages of purple gromwells.</title>
        <authorList>
            <person name="Okada T."/>
            <person name="Watanabe K."/>
        </authorList>
    </citation>
    <scope>NUCLEOTIDE SEQUENCE [LARGE SCALE GENOMIC DNA]</scope>
</reference>
<sequence>MEKGKQQGGNSKSSSTFTNDLFGPIDSSSSSIFGSVFGPASTGLRRDTSHNSVQAGWSLTHDSEYKDIQGKRGNNNGGNNKERSPITSQNGVGCNNNDACYFNSSIYYGGQQVYSPNNTTNQTIFKGDDGKYDDSNGNNPTCEARGNWWQGSFHY</sequence>
<organism evidence="2 3">
    <name type="scientific">Lithospermum erythrorhizon</name>
    <name type="common">Purple gromwell</name>
    <name type="synonym">Lithospermum officinale var. erythrorhizon</name>
    <dbReference type="NCBI Taxonomy" id="34254"/>
    <lineage>
        <taxon>Eukaryota</taxon>
        <taxon>Viridiplantae</taxon>
        <taxon>Streptophyta</taxon>
        <taxon>Embryophyta</taxon>
        <taxon>Tracheophyta</taxon>
        <taxon>Spermatophyta</taxon>
        <taxon>Magnoliopsida</taxon>
        <taxon>eudicotyledons</taxon>
        <taxon>Gunneridae</taxon>
        <taxon>Pentapetalae</taxon>
        <taxon>asterids</taxon>
        <taxon>lamiids</taxon>
        <taxon>Boraginales</taxon>
        <taxon>Boraginaceae</taxon>
        <taxon>Boraginoideae</taxon>
        <taxon>Lithospermeae</taxon>
        <taxon>Lithospermum</taxon>
    </lineage>
</organism>
<feature type="region of interest" description="Disordered" evidence="1">
    <location>
        <begin position="41"/>
        <end position="90"/>
    </location>
</feature>
<evidence type="ECO:0000313" key="2">
    <source>
        <dbReference type="EMBL" id="GAA0141463.1"/>
    </source>
</evidence>
<protein>
    <submittedName>
        <fullName evidence="2">Uncharacterized protein</fullName>
    </submittedName>
</protein>
<proteinExistence type="predicted"/>
<dbReference type="Proteomes" id="UP001454036">
    <property type="component" value="Unassembled WGS sequence"/>
</dbReference>
<dbReference type="AlphaFoldDB" id="A0AAV3NR96"/>
<feature type="compositionally biased region" description="Basic and acidic residues" evidence="1">
    <location>
        <begin position="61"/>
        <end position="70"/>
    </location>
</feature>
<evidence type="ECO:0000256" key="1">
    <source>
        <dbReference type="SAM" id="MobiDB-lite"/>
    </source>
</evidence>
<keyword evidence="3" id="KW-1185">Reference proteome</keyword>
<name>A0AAV3NR96_LITER</name>
<dbReference type="PANTHER" id="PTHR33738:SF21">
    <property type="entry name" value="TPRXL"/>
    <property type="match status" value="1"/>
</dbReference>
<comment type="caution">
    <text evidence="2">The sequence shown here is derived from an EMBL/GenBank/DDBJ whole genome shotgun (WGS) entry which is preliminary data.</text>
</comment>
<gene>
    <name evidence="2" type="ORF">LIER_02600</name>
</gene>
<evidence type="ECO:0000313" key="3">
    <source>
        <dbReference type="Proteomes" id="UP001454036"/>
    </source>
</evidence>
<feature type="region of interest" description="Disordered" evidence="1">
    <location>
        <begin position="1"/>
        <end position="29"/>
    </location>
</feature>
<dbReference type="EMBL" id="BAABME010000287">
    <property type="protein sequence ID" value="GAA0141463.1"/>
    <property type="molecule type" value="Genomic_DNA"/>
</dbReference>